<evidence type="ECO:0000256" key="1">
    <source>
        <dbReference type="SAM" id="MobiDB-lite"/>
    </source>
</evidence>
<keyword evidence="4" id="KW-1185">Reference proteome</keyword>
<dbReference type="Gene3D" id="2.60.120.260">
    <property type="entry name" value="Galactose-binding domain-like"/>
    <property type="match status" value="1"/>
</dbReference>
<protein>
    <recommendedName>
        <fullName evidence="5">Apple domain-containing protein</fullName>
    </recommendedName>
</protein>
<sequence length="522" mass="53785">MVLPRDVPALIAALVVAFGGASATPIAGSGTTTSSSNAAPQCNHDNCYLNFIDSRYIASAEAFCPSFLTGTTTAASAIPTAFKNCKGDASRVSSACSCIVYSATTTTSSSTSSSTSTSSSASASSSTSASTSTSSTSTSSTSTSSTSVPATTSLPTCNHDNCYLNLIDSRYIASAQTFCPGFLAATTTAASAIPTAFKNCKGSVERVSSACSCIVGATVSSSPSTTPTSSSSAFTTSTSSSTVASTTSTSSSAAGCTASPGQLIQNPSFEDAPYDGTPWTFALSNGGGNVQNYQPWAHSGNYYVLAPVPDQSEPSSISQTVSGFDTTKEYTISYYWGLTDNQQIYDGNCVITTTANGQQLDLLYTKRVTAYQYFQQKIVFTPAASSLQLTFQFSCNGDYFYGADFNIDDITVEAACPPCSLLDPQPSGASCGLVGGASNYPAQIDGGDASSRANCAYSCDVTDGCQSLAYFDGQAHNSASACQLYSVPFDQLQFGAYAYGEEFYELDCFQCDAPVTATATAS</sequence>
<reference evidence="3 4" key="1">
    <citation type="submission" date="2016-10" db="EMBL/GenBank/DDBJ databases">
        <title>Draft genome sequence of Coniochaeta ligniaria NRRL30616, a lignocellulolytic fungus for bioabatement of inhibitors in plant biomass hydrolysates.</title>
        <authorList>
            <consortium name="DOE Joint Genome Institute"/>
            <person name="Jimenez D.J."/>
            <person name="Hector R.E."/>
            <person name="Riley R."/>
            <person name="Sun H."/>
            <person name="Grigoriev I.V."/>
            <person name="Van Elsas J.D."/>
            <person name="Nichols N.N."/>
        </authorList>
    </citation>
    <scope>NUCLEOTIDE SEQUENCE [LARGE SCALE GENOMIC DNA]</scope>
    <source>
        <strain evidence="3 4">NRRL 30616</strain>
    </source>
</reference>
<dbReference type="Proteomes" id="UP000182658">
    <property type="component" value="Unassembled WGS sequence"/>
</dbReference>
<dbReference type="OrthoDB" id="3600127at2759"/>
<name>A0A1J7I6Z8_9PEZI</name>
<evidence type="ECO:0008006" key="5">
    <source>
        <dbReference type="Google" id="ProtNLM"/>
    </source>
</evidence>
<dbReference type="EMBL" id="KV875107">
    <property type="protein sequence ID" value="OIW23278.1"/>
    <property type="molecule type" value="Genomic_DNA"/>
</dbReference>
<evidence type="ECO:0000313" key="3">
    <source>
        <dbReference type="EMBL" id="OIW23278.1"/>
    </source>
</evidence>
<feature type="signal peptide" evidence="2">
    <location>
        <begin position="1"/>
        <end position="23"/>
    </location>
</feature>
<dbReference type="InParanoid" id="A0A1J7I6Z8"/>
<organism evidence="3 4">
    <name type="scientific">Coniochaeta ligniaria NRRL 30616</name>
    <dbReference type="NCBI Taxonomy" id="1408157"/>
    <lineage>
        <taxon>Eukaryota</taxon>
        <taxon>Fungi</taxon>
        <taxon>Dikarya</taxon>
        <taxon>Ascomycota</taxon>
        <taxon>Pezizomycotina</taxon>
        <taxon>Sordariomycetes</taxon>
        <taxon>Sordariomycetidae</taxon>
        <taxon>Coniochaetales</taxon>
        <taxon>Coniochaetaceae</taxon>
        <taxon>Coniochaeta</taxon>
    </lineage>
</organism>
<proteinExistence type="predicted"/>
<keyword evidence="2" id="KW-0732">Signal</keyword>
<dbReference type="AlphaFoldDB" id="A0A1J7I6Z8"/>
<feature type="chain" id="PRO_5012543463" description="Apple domain-containing protein" evidence="2">
    <location>
        <begin position="24"/>
        <end position="522"/>
    </location>
</feature>
<accession>A0A1J7I6Z8</accession>
<evidence type="ECO:0000313" key="4">
    <source>
        <dbReference type="Proteomes" id="UP000182658"/>
    </source>
</evidence>
<feature type="region of interest" description="Disordered" evidence="1">
    <location>
        <begin position="106"/>
        <end position="151"/>
    </location>
</feature>
<gene>
    <name evidence="3" type="ORF">CONLIGDRAFT_686717</name>
</gene>
<feature type="region of interest" description="Disordered" evidence="1">
    <location>
        <begin position="218"/>
        <end position="242"/>
    </location>
</feature>
<evidence type="ECO:0000256" key="2">
    <source>
        <dbReference type="SAM" id="SignalP"/>
    </source>
</evidence>